<protein>
    <submittedName>
        <fullName evidence="1">Uncharacterized protein</fullName>
    </submittedName>
</protein>
<dbReference type="PANTHER" id="PTHR34126:SF1">
    <property type="entry name" value="PEROXISOME BIOGENESIS PROTEIN 22"/>
    <property type="match status" value="1"/>
</dbReference>
<evidence type="ECO:0000313" key="1">
    <source>
        <dbReference type="EMBL" id="KDO59848.1"/>
    </source>
</evidence>
<dbReference type="AlphaFoldDB" id="A0A067EXN0"/>
<proteinExistence type="predicted"/>
<sequence length="38" mass="4365">VLFCSTEIGRTSFVRQLEPDWHIDTNPEIVSQLAVHLL</sequence>
<dbReference type="GO" id="GO:0007031">
    <property type="term" value="P:peroxisome organization"/>
    <property type="evidence" value="ECO:0007669"/>
    <property type="project" value="InterPro"/>
</dbReference>
<accession>A0A067EXN0</accession>
<gene>
    <name evidence="1" type="ORF">CISIN_1g0257042mg</name>
</gene>
<evidence type="ECO:0000313" key="2">
    <source>
        <dbReference type="Proteomes" id="UP000027120"/>
    </source>
</evidence>
<feature type="non-terminal residue" evidence="1">
    <location>
        <position position="1"/>
    </location>
</feature>
<dbReference type="EMBL" id="KK784936">
    <property type="protein sequence ID" value="KDO59848.1"/>
    <property type="molecule type" value="Genomic_DNA"/>
</dbReference>
<dbReference type="InterPro" id="IPR037485">
    <property type="entry name" value="PEX22"/>
</dbReference>
<dbReference type="PANTHER" id="PTHR34126">
    <property type="entry name" value="PEROXISOME BIOGENESIS PROTEIN 22"/>
    <property type="match status" value="1"/>
</dbReference>
<dbReference type="Pfam" id="PF22978">
    <property type="entry name" value="HAD_Pex22"/>
    <property type="match status" value="1"/>
</dbReference>
<organism evidence="1 2">
    <name type="scientific">Citrus sinensis</name>
    <name type="common">Sweet orange</name>
    <name type="synonym">Citrus aurantium var. sinensis</name>
    <dbReference type="NCBI Taxonomy" id="2711"/>
    <lineage>
        <taxon>Eukaryota</taxon>
        <taxon>Viridiplantae</taxon>
        <taxon>Streptophyta</taxon>
        <taxon>Embryophyta</taxon>
        <taxon>Tracheophyta</taxon>
        <taxon>Spermatophyta</taxon>
        <taxon>Magnoliopsida</taxon>
        <taxon>eudicotyledons</taxon>
        <taxon>Gunneridae</taxon>
        <taxon>Pentapetalae</taxon>
        <taxon>rosids</taxon>
        <taxon>malvids</taxon>
        <taxon>Sapindales</taxon>
        <taxon>Rutaceae</taxon>
        <taxon>Aurantioideae</taxon>
        <taxon>Citrus</taxon>
    </lineage>
</organism>
<reference evidence="1 2" key="1">
    <citation type="submission" date="2014-04" db="EMBL/GenBank/DDBJ databases">
        <authorList>
            <consortium name="International Citrus Genome Consortium"/>
            <person name="Gmitter F."/>
            <person name="Chen C."/>
            <person name="Farmerie W."/>
            <person name="Harkins T."/>
            <person name="Desany B."/>
            <person name="Mohiuddin M."/>
            <person name="Kodira C."/>
            <person name="Borodovsky M."/>
            <person name="Lomsadze A."/>
            <person name="Burns P."/>
            <person name="Jenkins J."/>
            <person name="Prochnik S."/>
            <person name="Shu S."/>
            <person name="Chapman J."/>
            <person name="Pitluck S."/>
            <person name="Schmutz J."/>
            <person name="Rokhsar D."/>
        </authorList>
    </citation>
    <scope>NUCLEOTIDE SEQUENCE</scope>
</reference>
<keyword evidence="2" id="KW-1185">Reference proteome</keyword>
<name>A0A067EXN0_CITSI</name>
<dbReference type="Proteomes" id="UP000027120">
    <property type="component" value="Unassembled WGS sequence"/>
</dbReference>